<dbReference type="AlphaFoldDB" id="W0AFN4"/>
<organism evidence="1 2">
    <name type="scientific">Sphingomonas sanxanigenens DSM 19645 = NX02</name>
    <dbReference type="NCBI Taxonomy" id="1123269"/>
    <lineage>
        <taxon>Bacteria</taxon>
        <taxon>Pseudomonadati</taxon>
        <taxon>Pseudomonadota</taxon>
        <taxon>Alphaproteobacteria</taxon>
        <taxon>Sphingomonadales</taxon>
        <taxon>Sphingomonadaceae</taxon>
        <taxon>Sphingomonas</taxon>
    </lineage>
</organism>
<dbReference type="HOGENOM" id="CLU_2920420_0_0_5"/>
<reference evidence="1 2" key="1">
    <citation type="submission" date="2013-07" db="EMBL/GenBank/DDBJ databases">
        <title>Completed genome of Sphingomonas sanxanigenens NX02.</title>
        <authorList>
            <person name="Ma T."/>
            <person name="Huang H."/>
            <person name="Wu M."/>
            <person name="Li X."/>
            <person name="Li G."/>
        </authorList>
    </citation>
    <scope>NUCLEOTIDE SEQUENCE [LARGE SCALE GENOMIC DNA]</scope>
    <source>
        <strain evidence="1 2">NX02</strain>
    </source>
</reference>
<gene>
    <name evidence="1" type="ORF">NX02_21445</name>
</gene>
<dbReference type="STRING" id="1123269.NX02_21445"/>
<evidence type="ECO:0000313" key="2">
    <source>
        <dbReference type="Proteomes" id="UP000018851"/>
    </source>
</evidence>
<sequence>MKRRLAIGCACAISLVCLGGWLAIVPTLVLTALATGFGETVAVVGRRKADEDELRRWKLRA</sequence>
<name>W0AFN4_9SPHN</name>
<dbReference type="PATRIC" id="fig|1123269.5.peg.4197"/>
<dbReference type="KEGG" id="ssan:NX02_21445"/>
<dbReference type="RefSeq" id="WP_025294083.1">
    <property type="nucleotide sequence ID" value="NZ_CP006644.1"/>
</dbReference>
<keyword evidence="2" id="KW-1185">Reference proteome</keyword>
<dbReference type="Proteomes" id="UP000018851">
    <property type="component" value="Chromosome"/>
</dbReference>
<evidence type="ECO:0000313" key="1">
    <source>
        <dbReference type="EMBL" id="AHE55921.1"/>
    </source>
</evidence>
<protein>
    <submittedName>
        <fullName evidence="1">Uncharacterized protein</fullName>
    </submittedName>
</protein>
<dbReference type="EMBL" id="CP006644">
    <property type="protein sequence ID" value="AHE55921.1"/>
    <property type="molecule type" value="Genomic_DNA"/>
</dbReference>
<proteinExistence type="predicted"/>
<accession>W0AFN4</accession>